<protein>
    <submittedName>
        <fullName evidence="2">Uncharacterized protein</fullName>
    </submittedName>
</protein>
<organism evidence="2 3">
    <name type="scientific">Kribbella deserti</name>
    <dbReference type="NCBI Taxonomy" id="1926257"/>
    <lineage>
        <taxon>Bacteria</taxon>
        <taxon>Bacillati</taxon>
        <taxon>Actinomycetota</taxon>
        <taxon>Actinomycetes</taxon>
        <taxon>Propionibacteriales</taxon>
        <taxon>Kribbellaceae</taxon>
        <taxon>Kribbella</taxon>
    </lineage>
</organism>
<evidence type="ECO:0000256" key="1">
    <source>
        <dbReference type="SAM" id="Coils"/>
    </source>
</evidence>
<keyword evidence="1" id="KW-0175">Coiled coil</keyword>
<keyword evidence="3" id="KW-1185">Reference proteome</keyword>
<dbReference type="RefSeq" id="WP_380056462.1">
    <property type="nucleotide sequence ID" value="NZ_JBHLTC010000041.1"/>
</dbReference>
<proteinExistence type="predicted"/>
<evidence type="ECO:0000313" key="3">
    <source>
        <dbReference type="Proteomes" id="UP001589890"/>
    </source>
</evidence>
<sequence length="75" mass="8789">MTTLKNQIHPRRTEMHLLQEDLARAHCRQVLIDAEQSRRMHLANQLARAQRQLDRARRRADRASAKARLAVARLV</sequence>
<dbReference type="EMBL" id="JBHLTC010000041">
    <property type="protein sequence ID" value="MFC0629053.1"/>
    <property type="molecule type" value="Genomic_DNA"/>
</dbReference>
<reference evidence="2 3" key="1">
    <citation type="submission" date="2024-09" db="EMBL/GenBank/DDBJ databases">
        <authorList>
            <person name="Sun Q."/>
            <person name="Mori K."/>
        </authorList>
    </citation>
    <scope>NUCLEOTIDE SEQUENCE [LARGE SCALE GENOMIC DNA]</scope>
    <source>
        <strain evidence="2 3">CGMCC 1.15906</strain>
    </source>
</reference>
<name>A0ABV6QWN5_9ACTN</name>
<gene>
    <name evidence="2" type="ORF">ACFFGN_33625</name>
</gene>
<feature type="coiled-coil region" evidence="1">
    <location>
        <begin position="32"/>
        <end position="73"/>
    </location>
</feature>
<evidence type="ECO:0000313" key="2">
    <source>
        <dbReference type="EMBL" id="MFC0629053.1"/>
    </source>
</evidence>
<comment type="caution">
    <text evidence="2">The sequence shown here is derived from an EMBL/GenBank/DDBJ whole genome shotgun (WGS) entry which is preliminary data.</text>
</comment>
<dbReference type="Proteomes" id="UP001589890">
    <property type="component" value="Unassembled WGS sequence"/>
</dbReference>
<accession>A0ABV6QWN5</accession>